<evidence type="ECO:0000259" key="5">
    <source>
        <dbReference type="PROSITE" id="PS50106"/>
    </source>
</evidence>
<dbReference type="PANTHER" id="PTHR22939">
    <property type="entry name" value="SERINE PROTEASE FAMILY S1C HTRA-RELATED"/>
    <property type="match status" value="1"/>
</dbReference>
<sequence length="477" mass="51948">MLCLLFTRDLVAVEPTPLGHDAEQLSADQLSRVVHDLTTEASQGFVTVYALRGPRMTPAWRLREAAKQLREHHGNSRQHASDSFESPDDQGSGLVMDTEGYVLTCNHVVEGANAVFVRTADGRKIHATKVVGDPVTDLAVIQLSDTDHLTPVRFGDSDRLRVGDWVVSLASPYNLEKSVSVGIVSSTNRWLSSSPVPMIQNDASTNPGSSGGALLNLRGEVVGIIEGCLSNTREFQGIGLATPVNVAREIANELKSLGFIQRGHFGFDTQPLSADMATLLGLPADTGLYVKHVYPGSPASVAGLRVGDIVVSFDDKQIDHSFDPQTFTADSTPGKRHRFEVVRDDETIEIKAVMQQDQPSIDEPRIPIDAAAEDTFEHFDKAFGLGLANLSEELIQELNLLPNTHGVLITYVAMESAAYREGLAAGMGIARVNDHAITNLEEYRDRMSKPRLPNRALFLIQTGTDAHLVLLNNEKDE</sequence>
<evidence type="ECO:0000313" key="7">
    <source>
        <dbReference type="Proteomes" id="UP000011529"/>
    </source>
</evidence>
<dbReference type="Pfam" id="PF13180">
    <property type="entry name" value="PDZ_2"/>
    <property type="match status" value="1"/>
</dbReference>
<dbReference type="InterPro" id="IPR001940">
    <property type="entry name" value="Peptidase_S1C"/>
</dbReference>
<dbReference type="PATRIC" id="fig|1263867.3.peg.2940"/>
<dbReference type="SMART" id="SM00228">
    <property type="entry name" value="PDZ"/>
    <property type="match status" value="2"/>
</dbReference>
<keyword evidence="2 6" id="KW-0645">Protease</keyword>
<dbReference type="SUPFAM" id="SSF50156">
    <property type="entry name" value="PDZ domain-like"/>
    <property type="match status" value="2"/>
</dbReference>
<organism evidence="6 7">
    <name type="scientific">Rhodopirellula europaea 6C</name>
    <dbReference type="NCBI Taxonomy" id="1263867"/>
    <lineage>
        <taxon>Bacteria</taxon>
        <taxon>Pseudomonadati</taxon>
        <taxon>Planctomycetota</taxon>
        <taxon>Planctomycetia</taxon>
        <taxon>Pirellulales</taxon>
        <taxon>Pirellulaceae</taxon>
        <taxon>Rhodopirellula</taxon>
    </lineage>
</organism>
<comment type="similarity">
    <text evidence="1">Belongs to the peptidase S1C family.</text>
</comment>
<dbReference type="GO" id="GO:0004252">
    <property type="term" value="F:serine-type endopeptidase activity"/>
    <property type="evidence" value="ECO:0007669"/>
    <property type="project" value="InterPro"/>
</dbReference>
<reference evidence="6" key="1">
    <citation type="submission" date="2012-11" db="EMBL/GenBank/DDBJ databases">
        <title>Permanent draft genomes of Rhodopirellula europaea strain SH398 and 6C.</title>
        <authorList>
            <person name="Richter M."/>
            <person name="Richter-Heitmann T."/>
            <person name="Frank C."/>
            <person name="Harder J."/>
            <person name="Glockner F.O."/>
        </authorList>
    </citation>
    <scope>NUCLEOTIDE SEQUENCE</scope>
    <source>
        <strain evidence="6">6C</strain>
    </source>
</reference>
<evidence type="ECO:0000256" key="2">
    <source>
        <dbReference type="ARBA" id="ARBA00022670"/>
    </source>
</evidence>
<dbReference type="InterPro" id="IPR009003">
    <property type="entry name" value="Peptidase_S1_PA"/>
</dbReference>
<evidence type="ECO:0000256" key="4">
    <source>
        <dbReference type="SAM" id="MobiDB-lite"/>
    </source>
</evidence>
<dbReference type="Pfam" id="PF13365">
    <property type="entry name" value="Trypsin_2"/>
    <property type="match status" value="1"/>
</dbReference>
<dbReference type="GO" id="GO:0012501">
    <property type="term" value="P:programmed cell death"/>
    <property type="evidence" value="ECO:0007669"/>
    <property type="project" value="TreeGrafter"/>
</dbReference>
<reference evidence="6" key="2">
    <citation type="journal article" date="2013" name="Mar. Genomics">
        <title>Expression of sulfatases in Rhodopirellula baltica and the diversity of sulfatases in the genus Rhodopirellula.</title>
        <authorList>
            <person name="Wegner C.E."/>
            <person name="Richter-Heitmann T."/>
            <person name="Klindworth A."/>
            <person name="Klockow C."/>
            <person name="Richter M."/>
            <person name="Achstetter T."/>
            <person name="Glockner F.O."/>
            <person name="Harder J."/>
        </authorList>
    </citation>
    <scope>NUCLEOTIDE SEQUENCE [LARGE SCALE GENOMIC DNA]</scope>
    <source>
        <strain evidence="6">6C</strain>
    </source>
</reference>
<evidence type="ECO:0000256" key="3">
    <source>
        <dbReference type="ARBA" id="ARBA00022801"/>
    </source>
</evidence>
<dbReference type="InterPro" id="IPR036034">
    <property type="entry name" value="PDZ_sf"/>
</dbReference>
<keyword evidence="7" id="KW-1185">Reference proteome</keyword>
<dbReference type="AlphaFoldDB" id="M2AUK0"/>
<dbReference type="Gene3D" id="2.40.10.120">
    <property type="match status" value="1"/>
</dbReference>
<dbReference type="PANTHER" id="PTHR22939:SF129">
    <property type="entry name" value="SERINE PROTEASE HTRA2, MITOCHONDRIAL"/>
    <property type="match status" value="1"/>
</dbReference>
<proteinExistence type="inferred from homology"/>
<dbReference type="SUPFAM" id="SSF50494">
    <property type="entry name" value="Trypsin-like serine proteases"/>
    <property type="match status" value="1"/>
</dbReference>
<protein>
    <submittedName>
        <fullName evidence="6">Serine protease do</fullName>
    </submittedName>
</protein>
<dbReference type="GO" id="GO:0006508">
    <property type="term" value="P:proteolysis"/>
    <property type="evidence" value="ECO:0007669"/>
    <property type="project" value="UniProtKB-KW"/>
</dbReference>
<evidence type="ECO:0000256" key="1">
    <source>
        <dbReference type="ARBA" id="ARBA00010541"/>
    </source>
</evidence>
<evidence type="ECO:0000313" key="6">
    <source>
        <dbReference type="EMBL" id="EMB16387.1"/>
    </source>
</evidence>
<feature type="domain" description="PDZ" evidence="5">
    <location>
        <begin position="243"/>
        <end position="318"/>
    </location>
</feature>
<keyword evidence="3" id="KW-0378">Hydrolase</keyword>
<name>M2AUK0_9BACT</name>
<feature type="region of interest" description="Disordered" evidence="4">
    <location>
        <begin position="66"/>
        <end position="91"/>
    </location>
</feature>
<dbReference type="Proteomes" id="UP000011529">
    <property type="component" value="Unassembled WGS sequence"/>
</dbReference>
<dbReference type="PRINTS" id="PR00834">
    <property type="entry name" value="PROTEASES2C"/>
</dbReference>
<dbReference type="EMBL" id="ANMO01000120">
    <property type="protein sequence ID" value="EMB16387.1"/>
    <property type="molecule type" value="Genomic_DNA"/>
</dbReference>
<dbReference type="Gene3D" id="2.30.42.10">
    <property type="match status" value="2"/>
</dbReference>
<gene>
    <name evidence="6" type="ORF">RE6C_02752</name>
</gene>
<dbReference type="PROSITE" id="PS50106">
    <property type="entry name" value="PDZ"/>
    <property type="match status" value="1"/>
</dbReference>
<dbReference type="InterPro" id="IPR001478">
    <property type="entry name" value="PDZ"/>
</dbReference>
<accession>M2AUK0</accession>
<feature type="compositionally biased region" description="Basic and acidic residues" evidence="4">
    <location>
        <begin position="66"/>
        <end position="82"/>
    </location>
</feature>
<comment type="caution">
    <text evidence="6">The sequence shown here is derived from an EMBL/GenBank/DDBJ whole genome shotgun (WGS) entry which is preliminary data.</text>
</comment>